<dbReference type="SMART" id="SM00320">
    <property type="entry name" value="WD40"/>
    <property type="match status" value="7"/>
</dbReference>
<evidence type="ECO:0000313" key="5">
    <source>
        <dbReference type="EMBL" id="CAJ1384991.1"/>
    </source>
</evidence>
<name>A0AA36MZ48_9DINO</name>
<dbReference type="AlphaFoldDB" id="A0AA36MZ48"/>
<dbReference type="Gene3D" id="2.130.10.10">
    <property type="entry name" value="YVTN repeat-like/Quinoprotein amine dehydrogenase"/>
    <property type="match status" value="2"/>
</dbReference>
<keyword evidence="6" id="KW-1185">Reference proteome</keyword>
<feature type="domain" description="Ubiquitin-like" evidence="4">
    <location>
        <begin position="19"/>
        <end position="80"/>
    </location>
</feature>
<dbReference type="Proteomes" id="UP001178507">
    <property type="component" value="Unassembled WGS sequence"/>
</dbReference>
<dbReference type="InterPro" id="IPR050505">
    <property type="entry name" value="WDR55/POC1"/>
</dbReference>
<feature type="repeat" description="WD" evidence="3">
    <location>
        <begin position="214"/>
        <end position="251"/>
    </location>
</feature>
<evidence type="ECO:0000256" key="3">
    <source>
        <dbReference type="PROSITE-ProRule" id="PRU00221"/>
    </source>
</evidence>
<gene>
    <name evidence="5" type="ORF">EVOR1521_LOCUS11700</name>
</gene>
<sequence length="452" mass="50176">MKRAAEDVASPKVRKLEVVTVEVRAVSGNCLGMFEMSPSSTIADVKAKLEEVPGRFHLVSEGSEALPEHTQLLTFEGARLALTLVWRRKGFAYAAHVDGSLTLWDLDSREAIHRLRCSLCQPQCPIALFVDWEKRRLLCCLEDGTLYLWGNAEATFDDSLHLLRVSKDTEMDRSGVSSKEALAVCWSEDLVLVGMMSGCLLLWNVQSGKKMKTFRGHRSCVDVVRVCWESQMALSAGRDRLIRLWKMETGECCVLRGHTSSVQCLLVNWERRQAITAGLMDGLRFWSLYSRQAVQVCTHACPEGQKLICSDVDWASERAITASGSGILTVWDVSLFKVVWSHGRHGGDVTSVSFEPGARRCLSAGSAAVCLWDAAGNSLCRIHQGGCELGCLVLDWASGWLLSGSDTVRLYAWQPERYGALVQADLLCELRNREMQSPTICLAVEWREAVSV</sequence>
<dbReference type="InterPro" id="IPR001680">
    <property type="entry name" value="WD40_rpt"/>
</dbReference>
<dbReference type="PROSITE" id="PS50053">
    <property type="entry name" value="UBIQUITIN_2"/>
    <property type="match status" value="1"/>
</dbReference>
<dbReference type="Pfam" id="PF00400">
    <property type="entry name" value="WD40"/>
    <property type="match status" value="2"/>
</dbReference>
<dbReference type="PANTHER" id="PTHR44019">
    <property type="entry name" value="WD REPEAT-CONTAINING PROTEIN 55"/>
    <property type="match status" value="1"/>
</dbReference>
<dbReference type="InterPro" id="IPR036322">
    <property type="entry name" value="WD40_repeat_dom_sf"/>
</dbReference>
<keyword evidence="2" id="KW-0677">Repeat</keyword>
<dbReference type="PROSITE" id="PS50294">
    <property type="entry name" value="WD_REPEATS_REGION"/>
    <property type="match status" value="1"/>
</dbReference>
<protein>
    <recommendedName>
        <fullName evidence="4">Ubiquitin-like domain-containing protein</fullName>
    </recommendedName>
</protein>
<dbReference type="SUPFAM" id="SSF63829">
    <property type="entry name" value="Calcium-dependent phosphotriesterase"/>
    <property type="match status" value="1"/>
</dbReference>
<dbReference type="InterPro" id="IPR000626">
    <property type="entry name" value="Ubiquitin-like_dom"/>
</dbReference>
<organism evidence="5 6">
    <name type="scientific">Effrenium voratum</name>
    <dbReference type="NCBI Taxonomy" id="2562239"/>
    <lineage>
        <taxon>Eukaryota</taxon>
        <taxon>Sar</taxon>
        <taxon>Alveolata</taxon>
        <taxon>Dinophyceae</taxon>
        <taxon>Suessiales</taxon>
        <taxon>Symbiodiniaceae</taxon>
        <taxon>Effrenium</taxon>
    </lineage>
</organism>
<keyword evidence="1 3" id="KW-0853">WD repeat</keyword>
<evidence type="ECO:0000259" key="4">
    <source>
        <dbReference type="PROSITE" id="PS50053"/>
    </source>
</evidence>
<dbReference type="SUPFAM" id="SSF50978">
    <property type="entry name" value="WD40 repeat-like"/>
    <property type="match status" value="1"/>
</dbReference>
<evidence type="ECO:0000256" key="2">
    <source>
        <dbReference type="ARBA" id="ARBA00022737"/>
    </source>
</evidence>
<comment type="caution">
    <text evidence="5">The sequence shown here is derived from an EMBL/GenBank/DDBJ whole genome shotgun (WGS) entry which is preliminary data.</text>
</comment>
<accession>A0AA36MZ48</accession>
<dbReference type="EMBL" id="CAUJNA010001177">
    <property type="protein sequence ID" value="CAJ1384991.1"/>
    <property type="molecule type" value="Genomic_DNA"/>
</dbReference>
<evidence type="ECO:0000313" key="6">
    <source>
        <dbReference type="Proteomes" id="UP001178507"/>
    </source>
</evidence>
<dbReference type="PANTHER" id="PTHR44019:SF8">
    <property type="entry name" value="POC1 CENTRIOLAR PROTEIN HOMOLOG"/>
    <property type="match status" value="1"/>
</dbReference>
<proteinExistence type="predicted"/>
<dbReference type="InterPro" id="IPR015943">
    <property type="entry name" value="WD40/YVTN_repeat-like_dom_sf"/>
</dbReference>
<reference evidence="5" key="1">
    <citation type="submission" date="2023-08" db="EMBL/GenBank/DDBJ databases">
        <authorList>
            <person name="Chen Y."/>
            <person name="Shah S."/>
            <person name="Dougan E. K."/>
            <person name="Thang M."/>
            <person name="Chan C."/>
        </authorList>
    </citation>
    <scope>NUCLEOTIDE SEQUENCE</scope>
</reference>
<dbReference type="PROSITE" id="PS50082">
    <property type="entry name" value="WD_REPEATS_2"/>
    <property type="match status" value="1"/>
</dbReference>
<evidence type="ECO:0000256" key="1">
    <source>
        <dbReference type="ARBA" id="ARBA00022574"/>
    </source>
</evidence>